<accession>A0A9Q8Q973</accession>
<gene>
    <name evidence="2" type="ORF">JDV02_001571</name>
</gene>
<dbReference type="GeneID" id="72063534"/>
<dbReference type="EMBL" id="CP086354">
    <property type="protein sequence ID" value="UNI14996.1"/>
    <property type="molecule type" value="Genomic_DNA"/>
</dbReference>
<feature type="compositionally biased region" description="Low complexity" evidence="1">
    <location>
        <begin position="55"/>
        <end position="66"/>
    </location>
</feature>
<evidence type="ECO:0000256" key="1">
    <source>
        <dbReference type="SAM" id="MobiDB-lite"/>
    </source>
</evidence>
<proteinExistence type="predicted"/>
<feature type="compositionally biased region" description="Gly residues" evidence="1">
    <location>
        <begin position="67"/>
        <end position="76"/>
    </location>
</feature>
<evidence type="ECO:0000313" key="2">
    <source>
        <dbReference type="EMBL" id="UNI14996.1"/>
    </source>
</evidence>
<dbReference type="AlphaFoldDB" id="A0A9Q8Q973"/>
<dbReference type="RefSeq" id="XP_047838477.1">
    <property type="nucleotide sequence ID" value="XM_047982511.1"/>
</dbReference>
<dbReference type="Proteomes" id="UP000829364">
    <property type="component" value="Chromosome 1"/>
</dbReference>
<organism evidence="2 3">
    <name type="scientific">Purpureocillium takamizusanense</name>
    <dbReference type="NCBI Taxonomy" id="2060973"/>
    <lineage>
        <taxon>Eukaryota</taxon>
        <taxon>Fungi</taxon>
        <taxon>Dikarya</taxon>
        <taxon>Ascomycota</taxon>
        <taxon>Pezizomycotina</taxon>
        <taxon>Sordariomycetes</taxon>
        <taxon>Hypocreomycetidae</taxon>
        <taxon>Hypocreales</taxon>
        <taxon>Ophiocordycipitaceae</taxon>
        <taxon>Purpureocillium</taxon>
    </lineage>
</organism>
<dbReference type="KEGG" id="ptkz:JDV02_001571"/>
<sequence length="144" mass="14074">MSMATIIPAAVVPSGAHLQVPGAAAAAAACSSSSSSSSSPMATIAPPTAGIAITSTTTAAAGTTTNSGGGGGGGGNCPPVRPGFNSRLTSDRLREGAGLYLPPQFRPGSASTNLRKGRVSVFRETGLFDGQDDDDDHRAGSSSP</sequence>
<protein>
    <submittedName>
        <fullName evidence="2">Uncharacterized protein</fullName>
    </submittedName>
</protein>
<feature type="region of interest" description="Disordered" evidence="1">
    <location>
        <begin position="55"/>
        <end position="88"/>
    </location>
</feature>
<feature type="region of interest" description="Disordered" evidence="1">
    <location>
        <begin position="125"/>
        <end position="144"/>
    </location>
</feature>
<name>A0A9Q8Q973_9HYPO</name>
<keyword evidence="3" id="KW-1185">Reference proteome</keyword>
<reference evidence="2" key="1">
    <citation type="submission" date="2021-11" db="EMBL/GenBank/DDBJ databases">
        <title>Purpureocillium_takamizusanense_genome.</title>
        <authorList>
            <person name="Nguyen N.-H."/>
        </authorList>
    </citation>
    <scope>NUCLEOTIDE SEQUENCE</scope>
    <source>
        <strain evidence="2">PT3</strain>
    </source>
</reference>
<evidence type="ECO:0000313" key="3">
    <source>
        <dbReference type="Proteomes" id="UP000829364"/>
    </source>
</evidence>
<dbReference type="OrthoDB" id="10251809at2759"/>
<feature type="region of interest" description="Disordered" evidence="1">
    <location>
        <begin position="98"/>
        <end position="117"/>
    </location>
</feature>